<dbReference type="CDD" id="cd00840">
    <property type="entry name" value="MPP_Mre11_N"/>
    <property type="match status" value="1"/>
</dbReference>
<dbReference type="InterPro" id="IPR004843">
    <property type="entry name" value="Calcineurin-like_PHP"/>
</dbReference>
<evidence type="ECO:0000256" key="1">
    <source>
        <dbReference type="ARBA" id="ARBA00022801"/>
    </source>
</evidence>
<dbReference type="RefSeq" id="WP_045808081.1">
    <property type="nucleotide sequence ID" value="NZ_JZCR01000023.1"/>
</dbReference>
<dbReference type="InterPro" id="IPR041796">
    <property type="entry name" value="Mre11_N"/>
</dbReference>
<dbReference type="EMBL" id="JZCR01000023">
    <property type="protein sequence ID" value="KJW12044.1"/>
    <property type="molecule type" value="Genomic_DNA"/>
</dbReference>
<dbReference type="STRING" id="216463.VC81_10765"/>
<keyword evidence="3" id="KW-0540">Nuclease</keyword>
<dbReference type="GO" id="GO:0004527">
    <property type="term" value="F:exonuclease activity"/>
    <property type="evidence" value="ECO:0007669"/>
    <property type="project" value="UniProtKB-KW"/>
</dbReference>
<gene>
    <name evidence="3" type="ORF">VC81_10765</name>
</gene>
<dbReference type="InterPro" id="IPR029052">
    <property type="entry name" value="Metallo-depent_PP-like"/>
</dbReference>
<name>A0A0F3RR17_9LACO</name>
<accession>A0A0F3RR17</accession>
<dbReference type="AlphaFoldDB" id="A0A0F3RR17"/>
<evidence type="ECO:0000313" key="4">
    <source>
        <dbReference type="Proteomes" id="UP000033491"/>
    </source>
</evidence>
<evidence type="ECO:0000259" key="2">
    <source>
        <dbReference type="Pfam" id="PF00149"/>
    </source>
</evidence>
<organism evidence="3 4">
    <name type="scientific">Levilactobacillus spicheri</name>
    <dbReference type="NCBI Taxonomy" id="216463"/>
    <lineage>
        <taxon>Bacteria</taxon>
        <taxon>Bacillati</taxon>
        <taxon>Bacillota</taxon>
        <taxon>Bacilli</taxon>
        <taxon>Lactobacillales</taxon>
        <taxon>Lactobacillaceae</taxon>
        <taxon>Levilactobacillus</taxon>
    </lineage>
</organism>
<proteinExistence type="predicted"/>
<dbReference type="Pfam" id="PF00149">
    <property type="entry name" value="Metallophos"/>
    <property type="match status" value="1"/>
</dbReference>
<dbReference type="InterPro" id="IPR050535">
    <property type="entry name" value="DNA_Repair-Maintenance_Comp"/>
</dbReference>
<dbReference type="OrthoDB" id="9773856at2"/>
<dbReference type="PATRIC" id="fig|216463.3.peg.1400"/>
<dbReference type="Gene3D" id="3.60.21.10">
    <property type="match status" value="1"/>
</dbReference>
<feature type="domain" description="Calcineurin-like phosphoesterase" evidence="2">
    <location>
        <begin position="1"/>
        <end position="198"/>
    </location>
</feature>
<dbReference type="PANTHER" id="PTHR30337">
    <property type="entry name" value="COMPONENT OF ATP-DEPENDENT DSDNA EXONUCLEASE"/>
    <property type="match status" value="1"/>
</dbReference>
<keyword evidence="1" id="KW-0378">Hydrolase</keyword>
<sequence>MKFIHAADLHLDSPFLGLTTLPAALLTRVRQSTFTAATKIFDRAIAEHVDFVLLAGDLFDRAEQSVAAQAYLFNQFERLRQAGIPVFVSFGNHDYATDQHQTIAYPDNVQVFGADVTTKTLTLVSGETVAVSGFSYPQRWVATDPLPAFPEHAAADWHVGLLHGAVATGGPHDHYAPFTVAEMLTKRYDYWALGHIHQRQLLHQDPPILYAGNPQGRSSQETGERGAYLVTSHGRQLVPEFFPTADLLWDTATVPLTVTTLTDLGTALTEWLTAHPADQSTLTQLTGQLTHPFTPEDQAAWRTTDWLSLYQRTHRSTLATAQRYLIRLTLRLPQATVAAPALDQRYWDQGAAQTFTPATVQTLFGKLAQEPALADWLATEGTPEKLRALATEQLQDLMNQEAPDVP</sequence>
<keyword evidence="3" id="KW-0269">Exonuclease</keyword>
<dbReference type="Proteomes" id="UP000033491">
    <property type="component" value="Unassembled WGS sequence"/>
</dbReference>
<dbReference type="InterPro" id="IPR014576">
    <property type="entry name" value="Pesterase_YhaO"/>
</dbReference>
<protein>
    <submittedName>
        <fullName evidence="3">DNA repair exonuclease</fullName>
    </submittedName>
</protein>
<dbReference type="PIRSF" id="PIRSF033091">
    <property type="entry name" value="Pesterase_YhaO"/>
    <property type="match status" value="1"/>
</dbReference>
<dbReference type="SUPFAM" id="SSF56300">
    <property type="entry name" value="Metallo-dependent phosphatases"/>
    <property type="match status" value="1"/>
</dbReference>
<evidence type="ECO:0000313" key="3">
    <source>
        <dbReference type="EMBL" id="KJW12044.1"/>
    </source>
</evidence>
<dbReference type="PANTHER" id="PTHR30337:SF7">
    <property type="entry name" value="PHOSPHOESTERASE"/>
    <property type="match status" value="1"/>
</dbReference>
<reference evidence="3 4" key="1">
    <citation type="submission" date="2015-03" db="EMBL/GenBank/DDBJ databases">
        <authorList>
            <person name="Zheng J."/>
            <person name="Ganezle M."/>
        </authorList>
    </citation>
    <scope>NUCLEOTIDE SEQUENCE [LARGE SCALE GENOMIC DNA]</scope>
    <source>
        <strain evidence="3 4">LP38</strain>
    </source>
</reference>
<comment type="caution">
    <text evidence="3">The sequence shown here is derived from an EMBL/GenBank/DDBJ whole genome shotgun (WGS) entry which is preliminary data.</text>
</comment>